<gene>
    <name evidence="1" type="ORF">XCR1_4270001</name>
</gene>
<comment type="caution">
    <text evidence="1">The sequence shown here is derived from an EMBL/GenBank/DDBJ whole genome shotgun (WGS) entry which is preliminary data.</text>
</comment>
<evidence type="ECO:0000313" key="1">
    <source>
        <dbReference type="EMBL" id="CDL86621.1"/>
    </source>
</evidence>
<reference evidence="1 2" key="1">
    <citation type="submission" date="2013-11" db="EMBL/GenBank/DDBJ databases">
        <title>Draft genome sequence and annotation of the entomopathogenic bacterium, Xenorhabdus cabanillasi strain JM26.</title>
        <authorList>
            <person name="Gualtieri M."/>
            <person name="Ogier J.C."/>
            <person name="Pages S."/>
            <person name="Givaudan A."/>
            <person name="Gaudriault S."/>
        </authorList>
    </citation>
    <scope>NUCLEOTIDE SEQUENCE [LARGE SCALE GENOMIC DNA]</scope>
    <source>
        <strain evidence="1 2">JM26</strain>
    </source>
</reference>
<organism evidence="1 2">
    <name type="scientific">Xenorhabdus cabanillasii JM26</name>
    <dbReference type="NCBI Taxonomy" id="1427517"/>
    <lineage>
        <taxon>Bacteria</taxon>
        <taxon>Pseudomonadati</taxon>
        <taxon>Pseudomonadota</taxon>
        <taxon>Gammaproteobacteria</taxon>
        <taxon>Enterobacterales</taxon>
        <taxon>Morganellaceae</taxon>
        <taxon>Xenorhabdus</taxon>
    </lineage>
</organism>
<dbReference type="Proteomes" id="UP000019197">
    <property type="component" value="Unassembled WGS sequence"/>
</dbReference>
<name>W1J9R7_9GAMM</name>
<dbReference type="EMBL" id="CBXE010000365">
    <property type="protein sequence ID" value="CDL86621.1"/>
    <property type="molecule type" value="Genomic_DNA"/>
</dbReference>
<protein>
    <submittedName>
        <fullName evidence="1">Uncharacterized protein</fullName>
    </submittedName>
</protein>
<proteinExistence type="predicted"/>
<dbReference type="AlphaFoldDB" id="W1J9R7"/>
<sequence>MILLISGTVTELGKINQLDKWENYTIFNLLIELNSRSMQELDMGKSRMYKVKGIGISTIPLLNRLFSLVSWLFQSNPIPLTIGLIGTYGSPL</sequence>
<accession>W1J9R7</accession>
<evidence type="ECO:0000313" key="2">
    <source>
        <dbReference type="Proteomes" id="UP000019197"/>
    </source>
</evidence>